<evidence type="ECO:0000256" key="3">
    <source>
        <dbReference type="ARBA" id="ARBA00012824"/>
    </source>
</evidence>
<protein>
    <recommendedName>
        <fullName evidence="3">isochorismate synthase</fullName>
        <ecNumber evidence="3">5.4.4.2</ecNumber>
    </recommendedName>
    <alternativeName>
        <fullName evidence="5">Isochorismate mutase</fullName>
    </alternativeName>
</protein>
<evidence type="ECO:0000256" key="1">
    <source>
        <dbReference type="ARBA" id="ARBA00000799"/>
    </source>
</evidence>
<dbReference type="PANTHER" id="PTHR42839">
    <property type="entry name" value="ISOCHORISMATE SYNTHASE ENTC"/>
    <property type="match status" value="1"/>
</dbReference>
<dbReference type="EMBL" id="UINC01029127">
    <property type="protein sequence ID" value="SVB11333.1"/>
    <property type="molecule type" value="Genomic_DNA"/>
</dbReference>
<accession>A0A382BDL1</accession>
<organism evidence="7">
    <name type="scientific">marine metagenome</name>
    <dbReference type="NCBI Taxonomy" id="408172"/>
    <lineage>
        <taxon>unclassified sequences</taxon>
        <taxon>metagenomes</taxon>
        <taxon>ecological metagenomes</taxon>
    </lineage>
</organism>
<dbReference type="Pfam" id="PF00425">
    <property type="entry name" value="Chorismate_bind"/>
    <property type="match status" value="1"/>
</dbReference>
<dbReference type="InterPro" id="IPR015890">
    <property type="entry name" value="Chorismate_C"/>
</dbReference>
<feature type="domain" description="Chorismate-utilising enzyme C-terminal" evidence="6">
    <location>
        <begin position="186"/>
        <end position="442"/>
    </location>
</feature>
<dbReference type="PANTHER" id="PTHR42839:SF2">
    <property type="entry name" value="ISOCHORISMATE SYNTHASE ENTC"/>
    <property type="match status" value="1"/>
</dbReference>
<gene>
    <name evidence="7" type="ORF">METZ01_LOCUS164187</name>
</gene>
<evidence type="ECO:0000313" key="7">
    <source>
        <dbReference type="EMBL" id="SVB11333.1"/>
    </source>
</evidence>
<dbReference type="NCBIfam" id="TIGR00543">
    <property type="entry name" value="isochor_syn"/>
    <property type="match status" value="1"/>
</dbReference>
<proteinExistence type="inferred from homology"/>
<comment type="similarity">
    <text evidence="2">Belongs to the isochorismate synthase family.</text>
</comment>
<evidence type="ECO:0000256" key="4">
    <source>
        <dbReference type="ARBA" id="ARBA00023235"/>
    </source>
</evidence>
<keyword evidence="4" id="KW-0413">Isomerase</keyword>
<name>A0A382BDL1_9ZZZZ</name>
<evidence type="ECO:0000256" key="2">
    <source>
        <dbReference type="ARBA" id="ARBA00005297"/>
    </source>
</evidence>
<dbReference type="InterPro" id="IPR005801">
    <property type="entry name" value="ADC_synthase"/>
</dbReference>
<evidence type="ECO:0000256" key="5">
    <source>
        <dbReference type="ARBA" id="ARBA00041564"/>
    </source>
</evidence>
<reference evidence="7" key="1">
    <citation type="submission" date="2018-05" db="EMBL/GenBank/DDBJ databases">
        <authorList>
            <person name="Lanie J.A."/>
            <person name="Ng W.-L."/>
            <person name="Kazmierczak K.M."/>
            <person name="Andrzejewski T.M."/>
            <person name="Davidsen T.M."/>
            <person name="Wayne K.J."/>
            <person name="Tettelin H."/>
            <person name="Glass J.I."/>
            <person name="Rusch D."/>
            <person name="Podicherti R."/>
            <person name="Tsui H.-C.T."/>
            <person name="Winkler M.E."/>
        </authorList>
    </citation>
    <scope>NUCLEOTIDE SEQUENCE</scope>
</reference>
<dbReference type="EC" id="5.4.4.2" evidence="3"/>
<dbReference type="GO" id="GO:0008909">
    <property type="term" value="F:isochorismate synthase activity"/>
    <property type="evidence" value="ECO:0007669"/>
    <property type="project" value="UniProtKB-EC"/>
</dbReference>
<dbReference type="InterPro" id="IPR004561">
    <property type="entry name" value="IsoChor_synthase"/>
</dbReference>
<dbReference type="Gene3D" id="3.60.120.10">
    <property type="entry name" value="Anthranilate synthase"/>
    <property type="match status" value="1"/>
</dbReference>
<dbReference type="SUPFAM" id="SSF56322">
    <property type="entry name" value="ADC synthase"/>
    <property type="match status" value="1"/>
</dbReference>
<sequence length="481" mass="52752">MPSAPESRRLATVTVPAPDLRPEVFLSHARGDARGFWARGSRWVAHRGIAAELKPHGDSSSDRFGLVAERANQIALNPVLPQGTTRAPRTRFYGGFSFRSDHVPEGIWASFPSWLFHLPVFELEGDDSGDAWLRARTFVEPNAADEVFVRLRHQAEALRAELASHEGRFRASRLPTKGIQAAAERSSWEGAVEECLAIIRGGAVSKVVLARTLDLDLGEPRDAIDTVEVVEHLWEANRGSHVFMFEPEPGSAIVGAAPETIATLQDGVFHATAVAGSIRRGSTPREQAELATRLLASDKDRTEQRIALDDMLRRLETVAQQIRTDPQPHVLTLARIQHLETEIRASVPAEMGILDLLRLLHPTPAVCGLPREAAMALLADEEPFDRGWYAGPVGWFDPEGNGIFAPALRTGISAGLGWRLFAGAGIIEGSVPALEWDETAIKFEPMLRALEASGVQFDRIETEGHVTPFENRGATQRMLND</sequence>
<dbReference type="AlphaFoldDB" id="A0A382BDL1"/>
<comment type="catalytic activity">
    <reaction evidence="1">
        <text>chorismate = isochorismate</text>
        <dbReference type="Rhea" id="RHEA:18985"/>
        <dbReference type="ChEBI" id="CHEBI:29748"/>
        <dbReference type="ChEBI" id="CHEBI:29780"/>
        <dbReference type="EC" id="5.4.4.2"/>
    </reaction>
</comment>
<evidence type="ECO:0000259" key="6">
    <source>
        <dbReference type="Pfam" id="PF00425"/>
    </source>
</evidence>